<dbReference type="AlphaFoldDB" id="A0A515MEL7"/>
<evidence type="ECO:0000256" key="4">
    <source>
        <dbReference type="PROSITE-ProRule" id="PRU00335"/>
    </source>
</evidence>
<keyword evidence="3" id="KW-0804">Transcription</keyword>
<sequence>MVESSTGVPSGLRERKKRETRERLGDVAARLFAEHGYDEVSMSDVARAAGVSDQTVYNYFPTKPDLVFDRADEVLEKIRAAVADRGAQQSPVEAMRSIVLEDVDRYVAEDPALARGEFPAQCRLSAVLRRRALEFYDEVTSAVAAELADTGFDSMTRRAQAAALVAVVQQTTEAIGDAVLADADRESTRKRLVDTAGAALDHLSTWCALA</sequence>
<dbReference type="GO" id="GO:0000976">
    <property type="term" value="F:transcription cis-regulatory region binding"/>
    <property type="evidence" value="ECO:0007669"/>
    <property type="project" value="TreeGrafter"/>
</dbReference>
<dbReference type="PANTHER" id="PTHR30055">
    <property type="entry name" value="HTH-TYPE TRANSCRIPTIONAL REGULATOR RUTR"/>
    <property type="match status" value="1"/>
</dbReference>
<keyword evidence="2 4" id="KW-0238">DNA-binding</keyword>
<dbReference type="GO" id="GO:0003700">
    <property type="term" value="F:DNA-binding transcription factor activity"/>
    <property type="evidence" value="ECO:0007669"/>
    <property type="project" value="TreeGrafter"/>
</dbReference>
<feature type="domain" description="HTH tetR-type" evidence="6">
    <location>
        <begin position="18"/>
        <end position="78"/>
    </location>
</feature>
<dbReference type="PANTHER" id="PTHR30055:SF234">
    <property type="entry name" value="HTH-TYPE TRANSCRIPTIONAL REGULATOR BETI"/>
    <property type="match status" value="1"/>
</dbReference>
<evidence type="ECO:0000259" key="6">
    <source>
        <dbReference type="PROSITE" id="PS50977"/>
    </source>
</evidence>
<reference evidence="7" key="1">
    <citation type="submission" date="2019-06" db="EMBL/GenBank/DDBJ databases">
        <authorList>
            <person name="Lee H.-H."/>
            <person name="Seo Y.-S."/>
            <person name="Lee S.-W."/>
        </authorList>
    </citation>
    <scope>NUCLEOTIDE SEQUENCE</scope>
    <source>
        <strain evidence="7">NCPPB 1446</strain>
    </source>
</reference>
<evidence type="ECO:0000256" key="2">
    <source>
        <dbReference type="ARBA" id="ARBA00023125"/>
    </source>
</evidence>
<dbReference type="SUPFAM" id="SSF46689">
    <property type="entry name" value="Homeodomain-like"/>
    <property type="match status" value="1"/>
</dbReference>
<evidence type="ECO:0000313" key="7">
    <source>
        <dbReference type="EMBL" id="QDM54900.1"/>
    </source>
</evidence>
<proteinExistence type="predicted"/>
<dbReference type="InterPro" id="IPR050109">
    <property type="entry name" value="HTH-type_TetR-like_transc_reg"/>
</dbReference>
<dbReference type="InterPro" id="IPR001647">
    <property type="entry name" value="HTH_TetR"/>
</dbReference>
<evidence type="ECO:0000256" key="1">
    <source>
        <dbReference type="ARBA" id="ARBA00023015"/>
    </source>
</evidence>
<dbReference type="EMBL" id="MN022873">
    <property type="protein sequence ID" value="QDM54900.1"/>
    <property type="molecule type" value="Genomic_DNA"/>
</dbReference>
<organism evidence="7">
    <name type="scientific">Curtobacterium flaccumfaciens pv. flaccumfaciens</name>
    <dbReference type="NCBI Taxonomy" id="138532"/>
    <lineage>
        <taxon>Bacteria</taxon>
        <taxon>Bacillati</taxon>
        <taxon>Actinomycetota</taxon>
        <taxon>Actinomycetes</taxon>
        <taxon>Micrococcales</taxon>
        <taxon>Microbacteriaceae</taxon>
        <taxon>Curtobacterium</taxon>
    </lineage>
</organism>
<name>A0A515MEL7_9MICO</name>
<accession>A0A515MEL7</accession>
<dbReference type="InterPro" id="IPR009057">
    <property type="entry name" value="Homeodomain-like_sf"/>
</dbReference>
<protein>
    <recommendedName>
        <fullName evidence="6">HTH tetR-type domain-containing protein</fullName>
    </recommendedName>
</protein>
<feature type="DNA-binding region" description="H-T-H motif" evidence="4">
    <location>
        <begin position="41"/>
        <end position="60"/>
    </location>
</feature>
<evidence type="ECO:0000256" key="3">
    <source>
        <dbReference type="ARBA" id="ARBA00023163"/>
    </source>
</evidence>
<feature type="region of interest" description="Disordered" evidence="5">
    <location>
        <begin position="1"/>
        <end position="20"/>
    </location>
</feature>
<dbReference type="PROSITE" id="PS50977">
    <property type="entry name" value="HTH_TETR_2"/>
    <property type="match status" value="1"/>
</dbReference>
<dbReference type="PRINTS" id="PR00455">
    <property type="entry name" value="HTHTETR"/>
</dbReference>
<dbReference type="Pfam" id="PF00440">
    <property type="entry name" value="TetR_N"/>
    <property type="match status" value="1"/>
</dbReference>
<keyword evidence="1" id="KW-0805">Transcription regulation</keyword>
<dbReference type="Gene3D" id="1.10.357.10">
    <property type="entry name" value="Tetracycline Repressor, domain 2"/>
    <property type="match status" value="1"/>
</dbReference>
<evidence type="ECO:0000256" key="5">
    <source>
        <dbReference type="SAM" id="MobiDB-lite"/>
    </source>
</evidence>